<evidence type="ECO:0000259" key="7">
    <source>
        <dbReference type="Pfam" id="PF08281"/>
    </source>
</evidence>
<gene>
    <name evidence="8" type="ORF">GO485_14300</name>
</gene>
<dbReference type="InterPro" id="IPR014284">
    <property type="entry name" value="RNA_pol_sigma-70_dom"/>
</dbReference>
<dbReference type="SUPFAM" id="SSF88659">
    <property type="entry name" value="Sigma3 and sigma4 domains of RNA polymerase sigma factors"/>
    <property type="match status" value="1"/>
</dbReference>
<dbReference type="Pfam" id="PF04542">
    <property type="entry name" value="Sigma70_r2"/>
    <property type="match status" value="1"/>
</dbReference>
<evidence type="ECO:0000313" key="9">
    <source>
        <dbReference type="Proteomes" id="UP000437862"/>
    </source>
</evidence>
<evidence type="ECO:0000256" key="4">
    <source>
        <dbReference type="ARBA" id="ARBA00023125"/>
    </source>
</evidence>
<evidence type="ECO:0000256" key="3">
    <source>
        <dbReference type="ARBA" id="ARBA00023082"/>
    </source>
</evidence>
<comment type="similarity">
    <text evidence="1">Belongs to the sigma-70 factor family. ECF subfamily.</text>
</comment>
<dbReference type="SUPFAM" id="SSF88946">
    <property type="entry name" value="Sigma2 domain of RNA polymerase sigma factors"/>
    <property type="match status" value="1"/>
</dbReference>
<evidence type="ECO:0000256" key="2">
    <source>
        <dbReference type="ARBA" id="ARBA00023015"/>
    </source>
</evidence>
<sequence>MGADPGRGIAHPLSLYGSHFPLIHVPPIPVQEALQATERQLKVLMLEGMAGNQAAYQGFLRAVAPHLRAFLRRRMGRWPDEVEDLVQEALLAIHHQRHTYDVSAPLTSWVYAITRYKLIDWLRRHARQDAFNVPLDEEHELFAPSDMEAAEARRELDNALALLSEQQRSAIMHTKLDGWSVRETAAALSISEASVKVAVHRGLKALAGKLRNLR</sequence>
<dbReference type="Proteomes" id="UP000437862">
    <property type="component" value="Chromosome"/>
</dbReference>
<keyword evidence="5" id="KW-0804">Transcription</keyword>
<dbReference type="CDD" id="cd06171">
    <property type="entry name" value="Sigma70_r4"/>
    <property type="match status" value="1"/>
</dbReference>
<feature type="domain" description="RNA polymerase sigma-70 region 2" evidence="6">
    <location>
        <begin position="61"/>
        <end position="127"/>
    </location>
</feature>
<evidence type="ECO:0000256" key="5">
    <source>
        <dbReference type="ARBA" id="ARBA00023163"/>
    </source>
</evidence>
<dbReference type="PANTHER" id="PTHR43133">
    <property type="entry name" value="RNA POLYMERASE ECF-TYPE SIGMA FACTO"/>
    <property type="match status" value="1"/>
</dbReference>
<dbReference type="NCBIfam" id="TIGR02937">
    <property type="entry name" value="sigma70-ECF"/>
    <property type="match status" value="1"/>
</dbReference>
<organism evidence="8 9">
    <name type="scientific">Pseudoduganella flava</name>
    <dbReference type="NCBI Taxonomy" id="871742"/>
    <lineage>
        <taxon>Bacteria</taxon>
        <taxon>Pseudomonadati</taxon>
        <taxon>Pseudomonadota</taxon>
        <taxon>Betaproteobacteria</taxon>
        <taxon>Burkholderiales</taxon>
        <taxon>Oxalobacteraceae</taxon>
        <taxon>Telluria group</taxon>
        <taxon>Pseudoduganella</taxon>
    </lineage>
</organism>
<dbReference type="NCBIfam" id="NF009188">
    <property type="entry name" value="PRK12536.1"/>
    <property type="match status" value="1"/>
</dbReference>
<dbReference type="Gene3D" id="1.10.1740.10">
    <property type="match status" value="1"/>
</dbReference>
<proteinExistence type="inferred from homology"/>
<dbReference type="PANTHER" id="PTHR43133:SF58">
    <property type="entry name" value="ECF RNA POLYMERASE SIGMA FACTOR SIGD"/>
    <property type="match status" value="1"/>
</dbReference>
<keyword evidence="9" id="KW-1185">Reference proteome</keyword>
<name>A0ABX6G025_9BURK</name>
<dbReference type="InterPro" id="IPR007627">
    <property type="entry name" value="RNA_pol_sigma70_r2"/>
</dbReference>
<dbReference type="Pfam" id="PF08281">
    <property type="entry name" value="Sigma70_r4_2"/>
    <property type="match status" value="1"/>
</dbReference>
<keyword evidence="4" id="KW-0238">DNA-binding</keyword>
<feature type="domain" description="RNA polymerase sigma factor 70 region 4 type 2" evidence="7">
    <location>
        <begin position="153"/>
        <end position="206"/>
    </location>
</feature>
<dbReference type="InterPro" id="IPR013325">
    <property type="entry name" value="RNA_pol_sigma_r2"/>
</dbReference>
<dbReference type="InterPro" id="IPR013249">
    <property type="entry name" value="RNA_pol_sigma70_r4_t2"/>
</dbReference>
<evidence type="ECO:0000256" key="1">
    <source>
        <dbReference type="ARBA" id="ARBA00010641"/>
    </source>
</evidence>
<keyword evidence="2" id="KW-0805">Transcription regulation</keyword>
<evidence type="ECO:0000259" key="6">
    <source>
        <dbReference type="Pfam" id="PF04542"/>
    </source>
</evidence>
<dbReference type="InterPro" id="IPR013324">
    <property type="entry name" value="RNA_pol_sigma_r3/r4-like"/>
</dbReference>
<dbReference type="InterPro" id="IPR036388">
    <property type="entry name" value="WH-like_DNA-bd_sf"/>
</dbReference>
<dbReference type="EMBL" id="CP046904">
    <property type="protein sequence ID" value="QGZ43106.1"/>
    <property type="molecule type" value="Genomic_DNA"/>
</dbReference>
<dbReference type="InterPro" id="IPR039425">
    <property type="entry name" value="RNA_pol_sigma-70-like"/>
</dbReference>
<dbReference type="NCBIfam" id="NF009191">
    <property type="entry name" value="PRK12539.1"/>
    <property type="match status" value="1"/>
</dbReference>
<accession>A0ABX6G025</accession>
<protein>
    <submittedName>
        <fullName evidence="8">Sigma-70 family RNA polymerase sigma factor</fullName>
    </submittedName>
</protein>
<dbReference type="Gene3D" id="1.10.10.10">
    <property type="entry name" value="Winged helix-like DNA-binding domain superfamily/Winged helix DNA-binding domain"/>
    <property type="match status" value="1"/>
</dbReference>
<keyword evidence="3" id="KW-0731">Sigma factor</keyword>
<reference evidence="8 9" key="1">
    <citation type="submission" date="2019-12" db="EMBL/GenBank/DDBJ databases">
        <title>Draft Genome Sequences of Six Type Strains of the Genus Massilia.</title>
        <authorList>
            <person name="Miess H."/>
            <person name="Frediansyah A."/>
            <person name="Goeker M."/>
            <person name="Gross H."/>
        </authorList>
    </citation>
    <scope>NUCLEOTIDE SEQUENCE [LARGE SCALE GENOMIC DNA]</scope>
    <source>
        <strain evidence="8 9">DSM 26639</strain>
    </source>
</reference>
<evidence type="ECO:0000313" key="8">
    <source>
        <dbReference type="EMBL" id="QGZ43106.1"/>
    </source>
</evidence>